<protein>
    <submittedName>
        <fullName evidence="2">Uncharacterized protein</fullName>
    </submittedName>
</protein>
<evidence type="ECO:0000256" key="1">
    <source>
        <dbReference type="SAM" id="MobiDB-lite"/>
    </source>
</evidence>
<name>A0ABD1ZZ45_VESSQ</name>
<evidence type="ECO:0000313" key="2">
    <source>
        <dbReference type="EMBL" id="KAL2713634.1"/>
    </source>
</evidence>
<feature type="compositionally biased region" description="Gly residues" evidence="1">
    <location>
        <begin position="87"/>
        <end position="131"/>
    </location>
</feature>
<feature type="non-terminal residue" evidence="2">
    <location>
        <position position="1"/>
    </location>
</feature>
<accession>A0ABD1ZZ45</accession>
<evidence type="ECO:0000313" key="3">
    <source>
        <dbReference type="Proteomes" id="UP001607302"/>
    </source>
</evidence>
<dbReference type="Proteomes" id="UP001607302">
    <property type="component" value="Unassembled WGS sequence"/>
</dbReference>
<reference evidence="2 3" key="1">
    <citation type="journal article" date="2024" name="Ann. Entomol. Soc. Am.">
        <title>Genomic analyses of the southern and eastern yellowjacket wasps (Hymenoptera: Vespidae) reveal evolutionary signatures of social life.</title>
        <authorList>
            <person name="Catto M.A."/>
            <person name="Caine P.B."/>
            <person name="Orr S.E."/>
            <person name="Hunt B.G."/>
            <person name="Goodisman M.A.D."/>
        </authorList>
    </citation>
    <scope>NUCLEOTIDE SEQUENCE [LARGE SCALE GENOMIC DNA]</scope>
    <source>
        <strain evidence="2">233</strain>
        <tissue evidence="2">Head and thorax</tissue>
    </source>
</reference>
<organism evidence="2 3">
    <name type="scientific">Vespula squamosa</name>
    <name type="common">Southern yellow jacket</name>
    <name type="synonym">Wasp</name>
    <dbReference type="NCBI Taxonomy" id="30214"/>
    <lineage>
        <taxon>Eukaryota</taxon>
        <taxon>Metazoa</taxon>
        <taxon>Ecdysozoa</taxon>
        <taxon>Arthropoda</taxon>
        <taxon>Hexapoda</taxon>
        <taxon>Insecta</taxon>
        <taxon>Pterygota</taxon>
        <taxon>Neoptera</taxon>
        <taxon>Endopterygota</taxon>
        <taxon>Hymenoptera</taxon>
        <taxon>Apocrita</taxon>
        <taxon>Aculeata</taxon>
        <taxon>Vespoidea</taxon>
        <taxon>Vespidae</taxon>
        <taxon>Vespinae</taxon>
        <taxon>Vespula</taxon>
    </lineage>
</organism>
<keyword evidence="3" id="KW-1185">Reference proteome</keyword>
<feature type="region of interest" description="Disordered" evidence="1">
    <location>
        <begin position="82"/>
        <end position="131"/>
    </location>
</feature>
<dbReference type="AlphaFoldDB" id="A0ABD1ZZ45"/>
<comment type="caution">
    <text evidence="2">The sequence shown here is derived from an EMBL/GenBank/DDBJ whole genome shotgun (WGS) entry which is preliminary data.</text>
</comment>
<gene>
    <name evidence="2" type="ORF">V1478_016191</name>
</gene>
<dbReference type="EMBL" id="JAUDFV010000157">
    <property type="protein sequence ID" value="KAL2713634.1"/>
    <property type="molecule type" value="Genomic_DNA"/>
</dbReference>
<sequence>FRIPFLLFLAYISHQDITKILNNNTLRCSVVPTRFVHGYKTLVTGVRDSDDVNNYAVFGRKIVLAQENGIISRRCFTEIRRKREGEGGGGGGGGGGGDGSGSNSSGGGGAGGDGDGDGDSGGGGGGGGDGGCDAPLLPASSLLWPEMPLRGGGILLVPKKSAAVMATGRIESGSFPGSKVLRRSLFAKCLFYMYKRSITTIYSTTSNNLQNKTRSSIED</sequence>
<proteinExistence type="predicted"/>